<protein>
    <submittedName>
        <fullName evidence="2">Uncharacterized protein</fullName>
    </submittedName>
</protein>
<reference evidence="2 3" key="1">
    <citation type="submission" date="2024-07" db="EMBL/GenBank/DDBJ databases">
        <title>Section-level genome sequencing and comparative genomics of Aspergillus sections Usti and Cavernicolus.</title>
        <authorList>
            <consortium name="Lawrence Berkeley National Laboratory"/>
            <person name="Nybo J.L."/>
            <person name="Vesth T.C."/>
            <person name="Theobald S."/>
            <person name="Frisvad J.C."/>
            <person name="Larsen T.O."/>
            <person name="Kjaerboelling I."/>
            <person name="Rothschild-Mancinelli K."/>
            <person name="Lyhne E.K."/>
            <person name="Kogle M.E."/>
            <person name="Barry K."/>
            <person name="Clum A."/>
            <person name="Na H."/>
            <person name="Ledsgaard L."/>
            <person name="Lin J."/>
            <person name="Lipzen A."/>
            <person name="Kuo A."/>
            <person name="Riley R."/>
            <person name="Mondo S."/>
            <person name="Labutti K."/>
            <person name="Haridas S."/>
            <person name="Pangalinan J."/>
            <person name="Salamov A.A."/>
            <person name="Simmons B.A."/>
            <person name="Magnuson J.K."/>
            <person name="Chen J."/>
            <person name="Drula E."/>
            <person name="Henrissat B."/>
            <person name="Wiebenga A."/>
            <person name="Lubbers R.J."/>
            <person name="Gomes A.C."/>
            <person name="Macurrencykelacurrency M.R."/>
            <person name="Stajich J."/>
            <person name="Grigoriev I.V."/>
            <person name="Mortensen U.H."/>
            <person name="De Vries R.P."/>
            <person name="Baker S.E."/>
            <person name="Andersen M.R."/>
        </authorList>
    </citation>
    <scope>NUCLEOTIDE SEQUENCE [LARGE SCALE GENOMIC DNA]</scope>
    <source>
        <strain evidence="2 3">CBS 449.75</strain>
    </source>
</reference>
<dbReference type="EMBL" id="JBFXLQ010000027">
    <property type="protein sequence ID" value="KAL2866102.1"/>
    <property type="molecule type" value="Genomic_DNA"/>
</dbReference>
<sequence>MEREQSEPFLGEGFLAGAPPAKQRGRLGKRGHGQGTSVSLGPVLVSWLIDAQRSTCLGLLPYLATLCVCLPRCRSCSVVRPPKAAPEAYGLVNGRAASRGRAMPFGIRRFHGC</sequence>
<accession>A0ABR4LNX8</accession>
<gene>
    <name evidence="2" type="ORF">BJX67DRAFT_356579</name>
</gene>
<evidence type="ECO:0000313" key="3">
    <source>
        <dbReference type="Proteomes" id="UP001610432"/>
    </source>
</evidence>
<dbReference type="Proteomes" id="UP001610432">
    <property type="component" value="Unassembled WGS sequence"/>
</dbReference>
<comment type="caution">
    <text evidence="2">The sequence shown here is derived from an EMBL/GenBank/DDBJ whole genome shotgun (WGS) entry which is preliminary data.</text>
</comment>
<name>A0ABR4LNX8_9EURO</name>
<keyword evidence="3" id="KW-1185">Reference proteome</keyword>
<proteinExistence type="predicted"/>
<dbReference type="GeneID" id="98144469"/>
<evidence type="ECO:0000313" key="2">
    <source>
        <dbReference type="EMBL" id="KAL2866102.1"/>
    </source>
</evidence>
<feature type="compositionally biased region" description="Basic residues" evidence="1">
    <location>
        <begin position="23"/>
        <end position="32"/>
    </location>
</feature>
<feature type="region of interest" description="Disordered" evidence="1">
    <location>
        <begin position="1"/>
        <end position="38"/>
    </location>
</feature>
<evidence type="ECO:0000256" key="1">
    <source>
        <dbReference type="SAM" id="MobiDB-lite"/>
    </source>
</evidence>
<dbReference type="RefSeq" id="XP_070885081.1">
    <property type="nucleotide sequence ID" value="XM_071029397.1"/>
</dbReference>
<organism evidence="2 3">
    <name type="scientific">Aspergillus lucknowensis</name>
    <dbReference type="NCBI Taxonomy" id="176173"/>
    <lineage>
        <taxon>Eukaryota</taxon>
        <taxon>Fungi</taxon>
        <taxon>Dikarya</taxon>
        <taxon>Ascomycota</taxon>
        <taxon>Pezizomycotina</taxon>
        <taxon>Eurotiomycetes</taxon>
        <taxon>Eurotiomycetidae</taxon>
        <taxon>Eurotiales</taxon>
        <taxon>Aspergillaceae</taxon>
        <taxon>Aspergillus</taxon>
        <taxon>Aspergillus subgen. Nidulantes</taxon>
    </lineage>
</organism>